<dbReference type="EMBL" id="CM037629">
    <property type="protein sequence ID" value="KAH7990894.1"/>
    <property type="molecule type" value="Genomic_DNA"/>
</dbReference>
<protein>
    <submittedName>
        <fullName evidence="1">Uncharacterized protein</fullName>
    </submittedName>
</protein>
<sequence>MKPPCSEAVYPKVSDAGNKQEGRGASFLPRPVDFLPSCWETRWPFGLMHLSVPEVPKTGSWAQANEPGAQGNCEQHMLGRETVGTSRHMPPSVPASPISPPPHLFQHLPFPGCLFLPRQVCVPDTQCQLRPICSQAPTEKPCFFFKSFTSASPFNPHTRSSDRALTCRSPGSVAGTWGSSTAERNYRMGARRPPAKHCWSNLGPV</sequence>
<name>A0ACB8EEL1_9SAUR</name>
<keyword evidence="2" id="KW-1185">Reference proteome</keyword>
<gene>
    <name evidence="1" type="ORF">K3G42_012578</name>
</gene>
<dbReference type="Proteomes" id="UP000827872">
    <property type="component" value="Linkage Group LG16"/>
</dbReference>
<proteinExistence type="predicted"/>
<accession>A0ACB8EEL1</accession>
<evidence type="ECO:0000313" key="1">
    <source>
        <dbReference type="EMBL" id="KAH7990894.1"/>
    </source>
</evidence>
<comment type="caution">
    <text evidence="1">The sequence shown here is derived from an EMBL/GenBank/DDBJ whole genome shotgun (WGS) entry which is preliminary data.</text>
</comment>
<reference evidence="1" key="1">
    <citation type="submission" date="2021-08" db="EMBL/GenBank/DDBJ databases">
        <title>The first chromosome-level gecko genome reveals the dynamic sex chromosomes of Neotropical dwarf geckos (Sphaerodactylidae: Sphaerodactylus).</title>
        <authorList>
            <person name="Pinto B.J."/>
            <person name="Keating S.E."/>
            <person name="Gamble T."/>
        </authorList>
    </citation>
    <scope>NUCLEOTIDE SEQUENCE</scope>
    <source>
        <strain evidence="1">TG3544</strain>
    </source>
</reference>
<organism evidence="1 2">
    <name type="scientific">Sphaerodactylus townsendi</name>
    <dbReference type="NCBI Taxonomy" id="933632"/>
    <lineage>
        <taxon>Eukaryota</taxon>
        <taxon>Metazoa</taxon>
        <taxon>Chordata</taxon>
        <taxon>Craniata</taxon>
        <taxon>Vertebrata</taxon>
        <taxon>Euteleostomi</taxon>
        <taxon>Lepidosauria</taxon>
        <taxon>Squamata</taxon>
        <taxon>Bifurcata</taxon>
        <taxon>Gekkota</taxon>
        <taxon>Sphaerodactylidae</taxon>
        <taxon>Sphaerodactylus</taxon>
    </lineage>
</organism>
<evidence type="ECO:0000313" key="2">
    <source>
        <dbReference type="Proteomes" id="UP000827872"/>
    </source>
</evidence>